<dbReference type="PANTHER" id="PTHR45458:SF1">
    <property type="entry name" value="SHORT CHAIN DEHYDROGENASE"/>
    <property type="match status" value="1"/>
</dbReference>
<keyword evidence="1" id="KW-0472">Membrane</keyword>
<feature type="transmembrane region" description="Helical" evidence="1">
    <location>
        <begin position="578"/>
        <end position="602"/>
    </location>
</feature>
<gene>
    <name evidence="2" type="ORF">FSUBG_13972</name>
</gene>
<keyword evidence="1" id="KW-0812">Transmembrane</keyword>
<dbReference type="OrthoDB" id="5296at2759"/>
<protein>
    <submittedName>
        <fullName evidence="2">Short chain dehydrogenase</fullName>
    </submittedName>
</protein>
<dbReference type="PANTHER" id="PTHR45458">
    <property type="entry name" value="SHORT-CHAIN DEHYDROGENASE/REDUCTASE SDR"/>
    <property type="match status" value="1"/>
</dbReference>
<sequence>MAVNAGNRVVIVGYTRSLLTRESFIRAGANRGIGLNLARSLASRGWNVTGTVRPQTLSDPSVNDLKQTGARVLALDFLDEDSIKSAAQDYGRGPLDVLVNCAGTGPEPDDWHQHTAAMLMEKFHTNTIQVQGPFLTTKYFYPNLKLGSGRVYNLSSRGASISNNIQGQDLAYRLSKTALNQLTATMAAEFKNNGDGIAVIAVYPGYVATRLSSFRSRDNMEECIEGVVRVIETTGMSETGSFVNWKGETMPCDEACCIRAREENSFVSPNNGSTAPLDDIVCGQVYNESSPAAPDAYITYNFCKSECSGWGVSSVGNADQWAGPIVQFILPSVIFSMNIPRGFEFVSSQWLDILVLGDRRGWQRVVLSLLITFPALLFVAADTIIWVMTSMCMAGPMMVVGLHEALLDFKILRALKRKAYIPERVFDGPRVSEEIPLDPMGHNPVRDNVEGTGGLRDKVELLVTVLAGNLRLKTHKDWPDNLVLISNALLATGRRRSNAMASLPARTPQDLLVSDNEYMLAEDEINQHYPSLSEQLKRLMTAQSAFGAIVGAAVVFYLGAFIYTILDLLGDKSNRGAAISLAFGVEWMIIVHVAIVNGFLLASNNPSPATMLIGRRLSTLKPQKRLLFPPIYDGILQPVFMWRQGVNKMQWLETSRAWRRGDEEFMKDVQVKLYI</sequence>
<dbReference type="PRINTS" id="PR00080">
    <property type="entry name" value="SDRFAMILY"/>
</dbReference>
<feature type="transmembrane region" description="Helical" evidence="1">
    <location>
        <begin position="545"/>
        <end position="566"/>
    </location>
</feature>
<dbReference type="Proteomes" id="UP000547976">
    <property type="component" value="Unassembled WGS sequence"/>
</dbReference>
<dbReference type="InterPro" id="IPR036291">
    <property type="entry name" value="NAD(P)-bd_dom_sf"/>
</dbReference>
<accession>A0A8H5KJJ1</accession>
<dbReference type="RefSeq" id="XP_036530563.1">
    <property type="nucleotide sequence ID" value="XM_036678919.1"/>
</dbReference>
<proteinExistence type="predicted"/>
<comment type="caution">
    <text evidence="2">The sequence shown here is derived from an EMBL/GenBank/DDBJ whole genome shotgun (WGS) entry which is preliminary data.</text>
</comment>
<dbReference type="GeneID" id="59313637"/>
<dbReference type="InterPro" id="IPR002347">
    <property type="entry name" value="SDR_fam"/>
</dbReference>
<dbReference type="SUPFAM" id="SSF51735">
    <property type="entry name" value="NAD(P)-binding Rossmann-fold domains"/>
    <property type="match status" value="1"/>
</dbReference>
<dbReference type="Pfam" id="PF00106">
    <property type="entry name" value="adh_short"/>
    <property type="match status" value="1"/>
</dbReference>
<dbReference type="GO" id="GO:0016616">
    <property type="term" value="F:oxidoreductase activity, acting on the CH-OH group of donors, NAD or NADP as acceptor"/>
    <property type="evidence" value="ECO:0007669"/>
    <property type="project" value="TreeGrafter"/>
</dbReference>
<dbReference type="PRINTS" id="PR00081">
    <property type="entry name" value="GDHRDH"/>
</dbReference>
<evidence type="ECO:0000313" key="3">
    <source>
        <dbReference type="Proteomes" id="UP000547976"/>
    </source>
</evidence>
<dbReference type="AlphaFoldDB" id="A0A8H5KJJ1"/>
<evidence type="ECO:0000313" key="2">
    <source>
        <dbReference type="EMBL" id="KAF5575007.1"/>
    </source>
</evidence>
<organism evidence="2 3">
    <name type="scientific">Gibberella subglutinans</name>
    <name type="common">Fusarium subglutinans</name>
    <dbReference type="NCBI Taxonomy" id="42677"/>
    <lineage>
        <taxon>Eukaryota</taxon>
        <taxon>Fungi</taxon>
        <taxon>Dikarya</taxon>
        <taxon>Ascomycota</taxon>
        <taxon>Pezizomycotina</taxon>
        <taxon>Sordariomycetes</taxon>
        <taxon>Hypocreomycetidae</taxon>
        <taxon>Hypocreales</taxon>
        <taxon>Nectriaceae</taxon>
        <taxon>Fusarium</taxon>
        <taxon>Fusarium fujikuroi species complex</taxon>
    </lineage>
</organism>
<keyword evidence="3" id="KW-1185">Reference proteome</keyword>
<dbReference type="Gene3D" id="3.40.50.720">
    <property type="entry name" value="NAD(P)-binding Rossmann-like Domain"/>
    <property type="match status" value="1"/>
</dbReference>
<dbReference type="EMBL" id="JAAOAV010000449">
    <property type="protein sequence ID" value="KAF5575007.1"/>
    <property type="molecule type" value="Genomic_DNA"/>
</dbReference>
<dbReference type="InterPro" id="IPR052184">
    <property type="entry name" value="SDR_enzymes"/>
</dbReference>
<evidence type="ECO:0000256" key="1">
    <source>
        <dbReference type="SAM" id="Phobius"/>
    </source>
</evidence>
<keyword evidence="1" id="KW-1133">Transmembrane helix</keyword>
<reference evidence="2 3" key="1">
    <citation type="submission" date="2020-05" db="EMBL/GenBank/DDBJ databases">
        <title>Identification and distribution of gene clusters putatively required for synthesis of sphingolipid metabolism inhibitors in phylogenetically diverse species of the filamentous fungus Fusarium.</title>
        <authorList>
            <person name="Kim H.-S."/>
            <person name="Busman M."/>
            <person name="Brown D.W."/>
            <person name="Divon H."/>
            <person name="Uhlig S."/>
            <person name="Proctor R.H."/>
        </authorList>
    </citation>
    <scope>NUCLEOTIDE SEQUENCE [LARGE SCALE GENOMIC DNA]</scope>
    <source>
        <strain evidence="2 3">NRRL 66333</strain>
    </source>
</reference>
<feature type="transmembrane region" description="Helical" evidence="1">
    <location>
        <begin position="361"/>
        <end position="379"/>
    </location>
</feature>
<name>A0A8H5KJJ1_GIBSU</name>